<dbReference type="Gene3D" id="1.25.10.10">
    <property type="entry name" value="Leucine-rich Repeat Variant"/>
    <property type="match status" value="1"/>
</dbReference>
<proteinExistence type="predicted"/>
<dbReference type="SUPFAM" id="SSF48371">
    <property type="entry name" value="ARM repeat"/>
    <property type="match status" value="1"/>
</dbReference>
<evidence type="ECO:0000313" key="2">
    <source>
        <dbReference type="Proteomes" id="UP000886523"/>
    </source>
</evidence>
<protein>
    <submittedName>
        <fullName evidence="1">Uncharacterized protein</fullName>
    </submittedName>
</protein>
<comment type="caution">
    <text evidence="1">The sequence shown here is derived from an EMBL/GenBank/DDBJ whole genome shotgun (WGS) entry which is preliminary data.</text>
</comment>
<dbReference type="AlphaFoldDB" id="A0A9P6B3I1"/>
<dbReference type="Proteomes" id="UP000886523">
    <property type="component" value="Unassembled WGS sequence"/>
</dbReference>
<dbReference type="EMBL" id="MU128948">
    <property type="protein sequence ID" value="KAF9515626.1"/>
    <property type="molecule type" value="Genomic_DNA"/>
</dbReference>
<name>A0A9P6B3I1_9AGAM</name>
<gene>
    <name evidence="1" type="ORF">BS47DRAFT_773919</name>
</gene>
<accession>A0A9P6B3I1</accession>
<dbReference type="InterPro" id="IPR011989">
    <property type="entry name" value="ARM-like"/>
</dbReference>
<organism evidence="1 2">
    <name type="scientific">Hydnum rufescens UP504</name>
    <dbReference type="NCBI Taxonomy" id="1448309"/>
    <lineage>
        <taxon>Eukaryota</taxon>
        <taxon>Fungi</taxon>
        <taxon>Dikarya</taxon>
        <taxon>Basidiomycota</taxon>
        <taxon>Agaricomycotina</taxon>
        <taxon>Agaricomycetes</taxon>
        <taxon>Cantharellales</taxon>
        <taxon>Hydnaceae</taxon>
        <taxon>Hydnum</taxon>
    </lineage>
</organism>
<keyword evidence="2" id="KW-1185">Reference proteome</keyword>
<sequence length="145" mass="16042">MLMRKPQSPSLLSALLLIKRSESVTEFQNRLISCGVLVPLARCLALTNFHDKTMYDVLEIFYSLIEHNKAEHLLERPILSYLTQSFNHPFSRISFGVCGIIFTSLCALGDDAKKEVVNAGALPGLCRLAHPGSYNTNYQIGTGAV</sequence>
<evidence type="ECO:0000313" key="1">
    <source>
        <dbReference type="EMBL" id="KAF9515626.1"/>
    </source>
</evidence>
<reference evidence="1" key="1">
    <citation type="journal article" date="2020" name="Nat. Commun.">
        <title>Large-scale genome sequencing of mycorrhizal fungi provides insights into the early evolution of symbiotic traits.</title>
        <authorList>
            <person name="Miyauchi S."/>
            <person name="Kiss E."/>
            <person name="Kuo A."/>
            <person name="Drula E."/>
            <person name="Kohler A."/>
            <person name="Sanchez-Garcia M."/>
            <person name="Morin E."/>
            <person name="Andreopoulos B."/>
            <person name="Barry K.W."/>
            <person name="Bonito G."/>
            <person name="Buee M."/>
            <person name="Carver A."/>
            <person name="Chen C."/>
            <person name="Cichocki N."/>
            <person name="Clum A."/>
            <person name="Culley D."/>
            <person name="Crous P.W."/>
            <person name="Fauchery L."/>
            <person name="Girlanda M."/>
            <person name="Hayes R.D."/>
            <person name="Keri Z."/>
            <person name="LaButti K."/>
            <person name="Lipzen A."/>
            <person name="Lombard V."/>
            <person name="Magnuson J."/>
            <person name="Maillard F."/>
            <person name="Murat C."/>
            <person name="Nolan M."/>
            <person name="Ohm R.A."/>
            <person name="Pangilinan J."/>
            <person name="Pereira M.F."/>
            <person name="Perotto S."/>
            <person name="Peter M."/>
            <person name="Pfister S."/>
            <person name="Riley R."/>
            <person name="Sitrit Y."/>
            <person name="Stielow J.B."/>
            <person name="Szollosi G."/>
            <person name="Zifcakova L."/>
            <person name="Stursova M."/>
            <person name="Spatafora J.W."/>
            <person name="Tedersoo L."/>
            <person name="Vaario L.M."/>
            <person name="Yamada A."/>
            <person name="Yan M."/>
            <person name="Wang P."/>
            <person name="Xu J."/>
            <person name="Bruns T."/>
            <person name="Baldrian P."/>
            <person name="Vilgalys R."/>
            <person name="Dunand C."/>
            <person name="Henrissat B."/>
            <person name="Grigoriev I.V."/>
            <person name="Hibbett D."/>
            <person name="Nagy L.G."/>
            <person name="Martin F.M."/>
        </authorList>
    </citation>
    <scope>NUCLEOTIDE SEQUENCE</scope>
    <source>
        <strain evidence="1">UP504</strain>
    </source>
</reference>
<dbReference type="InterPro" id="IPR016024">
    <property type="entry name" value="ARM-type_fold"/>
</dbReference>